<dbReference type="AlphaFoldDB" id="D6ZFM9"/>
<dbReference type="GO" id="GO:0009055">
    <property type="term" value="F:electron transfer activity"/>
    <property type="evidence" value="ECO:0007669"/>
    <property type="project" value="TreeGrafter"/>
</dbReference>
<reference evidence="9 10" key="1">
    <citation type="journal article" date="2010" name="Stand. Genomic Sci.">
        <title>Complete genome sequence of Segniliparus rotundus type strain (CDC 1076).</title>
        <authorList>
            <person name="Sikorski J."/>
            <person name="Lapidus A."/>
            <person name="Copeland A."/>
            <person name="Misra M."/>
            <person name="Glavina Del Rio T."/>
            <person name="Nolan M."/>
            <person name="Lucas S."/>
            <person name="Chen F."/>
            <person name="Tice H."/>
            <person name="Cheng J.F."/>
            <person name="Jando M."/>
            <person name="Schneider S."/>
            <person name="Bruce D."/>
            <person name="Goodwin L."/>
            <person name="Pitluck S."/>
            <person name="Liolios K."/>
            <person name="Mikhailova N."/>
            <person name="Pati A."/>
            <person name="Ivanova N."/>
            <person name="Mavromatis K."/>
            <person name="Chen A."/>
            <person name="Palaniappan K."/>
            <person name="Chertkov O."/>
            <person name="Land M."/>
            <person name="Hauser L."/>
            <person name="Chang Y.J."/>
            <person name="Jeffries C.D."/>
            <person name="Brettin T."/>
            <person name="Detter J.C."/>
            <person name="Han C."/>
            <person name="Rohde M."/>
            <person name="Goker M."/>
            <person name="Bristow J."/>
            <person name="Eisen J.A."/>
            <person name="Markowitz V."/>
            <person name="Hugenholtz P."/>
            <person name="Kyrpides N.C."/>
            <person name="Klenk H.P."/>
        </authorList>
    </citation>
    <scope>NUCLEOTIDE SEQUENCE [LARGE SCALE GENOMIC DNA]</scope>
    <source>
        <strain evidence="10">ATCC BAA-972 / CDC 1076 / CIP 108378 / DSM 44985 / JCM 13578</strain>
    </source>
</reference>
<dbReference type="PANTHER" id="PTHR34386:SF1">
    <property type="entry name" value="GLUTAREDOXIN-LIKE PROTEIN NRDH"/>
    <property type="match status" value="1"/>
</dbReference>
<keyword evidence="4" id="KW-0813">Transport</keyword>
<dbReference type="Proteomes" id="UP000002247">
    <property type="component" value="Chromosome"/>
</dbReference>
<comment type="function">
    <text evidence="1">Electron transport system for the ribonucleotide reductase system NrdEF.</text>
</comment>
<evidence type="ECO:0000256" key="1">
    <source>
        <dbReference type="ARBA" id="ARBA00002292"/>
    </source>
</evidence>
<evidence type="ECO:0000259" key="8">
    <source>
        <dbReference type="Pfam" id="PF00462"/>
    </source>
</evidence>
<name>D6ZFM9_SEGRD</name>
<dbReference type="GO" id="GO:0045454">
    <property type="term" value="P:cell redox homeostasis"/>
    <property type="evidence" value="ECO:0007669"/>
    <property type="project" value="InterPro"/>
</dbReference>
<dbReference type="InterPro" id="IPR002109">
    <property type="entry name" value="Glutaredoxin"/>
</dbReference>
<evidence type="ECO:0000256" key="4">
    <source>
        <dbReference type="ARBA" id="ARBA00022448"/>
    </source>
</evidence>
<dbReference type="InterPro" id="IPR036249">
    <property type="entry name" value="Thioredoxin-like_sf"/>
</dbReference>
<evidence type="ECO:0000256" key="2">
    <source>
        <dbReference type="ARBA" id="ARBA00007787"/>
    </source>
</evidence>
<accession>D6ZFM9</accession>
<keyword evidence="10" id="KW-1185">Reference proteome</keyword>
<evidence type="ECO:0000313" key="9">
    <source>
        <dbReference type="EMBL" id="ADG97753.1"/>
    </source>
</evidence>
<organism evidence="9 10">
    <name type="scientific">Segniliparus rotundus (strain ATCC BAA-972 / CDC 1076 / CIP 108378 / DSM 44985 / JCM 13578)</name>
    <dbReference type="NCBI Taxonomy" id="640132"/>
    <lineage>
        <taxon>Bacteria</taxon>
        <taxon>Bacillati</taxon>
        <taxon>Actinomycetota</taxon>
        <taxon>Actinomycetes</taxon>
        <taxon>Mycobacteriales</taxon>
        <taxon>Segniliparaceae</taxon>
        <taxon>Segniliparus</taxon>
    </lineage>
</organism>
<dbReference type="PANTHER" id="PTHR34386">
    <property type="entry name" value="GLUTAREDOXIN"/>
    <property type="match status" value="1"/>
</dbReference>
<dbReference type="eggNOG" id="COG0695">
    <property type="taxonomic scope" value="Bacteria"/>
</dbReference>
<protein>
    <recommendedName>
        <fullName evidence="3">Glutaredoxin-like protein NrdH</fullName>
    </recommendedName>
</protein>
<dbReference type="OrthoDB" id="8545217at2"/>
<dbReference type="PROSITE" id="PS51354">
    <property type="entry name" value="GLUTAREDOXIN_2"/>
    <property type="match status" value="1"/>
</dbReference>
<dbReference type="Gene3D" id="3.40.30.10">
    <property type="entry name" value="Glutaredoxin"/>
    <property type="match status" value="1"/>
</dbReference>
<dbReference type="SUPFAM" id="SSF52833">
    <property type="entry name" value="Thioredoxin-like"/>
    <property type="match status" value="1"/>
</dbReference>
<evidence type="ECO:0000256" key="6">
    <source>
        <dbReference type="ARBA" id="ARBA00023157"/>
    </source>
</evidence>
<dbReference type="KEGG" id="srt:Srot_1284"/>
<dbReference type="STRING" id="640132.Srot_1284"/>
<keyword evidence="6" id="KW-1015">Disulfide bond</keyword>
<keyword evidence="7" id="KW-0676">Redox-active center</keyword>
<feature type="domain" description="Glutaredoxin" evidence="8">
    <location>
        <begin position="12"/>
        <end position="70"/>
    </location>
</feature>
<sequence length="88" mass="9244">MSPVNTVGTQTITLYTKPACVQCDATHRAFNRAGIAHEVVDISADDDARDYVMALGYLQAPVVVAGGEHWSGFRPDRIAALTAGAAVA</sequence>
<dbReference type="Pfam" id="PF00462">
    <property type="entry name" value="Glutaredoxin"/>
    <property type="match status" value="1"/>
</dbReference>
<dbReference type="CDD" id="cd02976">
    <property type="entry name" value="NrdH"/>
    <property type="match status" value="1"/>
</dbReference>
<evidence type="ECO:0000256" key="7">
    <source>
        <dbReference type="ARBA" id="ARBA00023284"/>
    </source>
</evidence>
<dbReference type="NCBIfam" id="TIGR02194">
    <property type="entry name" value="GlrX_NrdH"/>
    <property type="match status" value="1"/>
</dbReference>
<dbReference type="RefSeq" id="WP_013138207.1">
    <property type="nucleotide sequence ID" value="NC_014168.1"/>
</dbReference>
<dbReference type="InterPro" id="IPR051548">
    <property type="entry name" value="Grx-like_ET"/>
</dbReference>
<proteinExistence type="inferred from homology"/>
<evidence type="ECO:0000256" key="3">
    <source>
        <dbReference type="ARBA" id="ARBA00017945"/>
    </source>
</evidence>
<dbReference type="EMBL" id="CP001958">
    <property type="protein sequence ID" value="ADG97753.1"/>
    <property type="molecule type" value="Genomic_DNA"/>
</dbReference>
<dbReference type="HOGENOM" id="CLU_026126_9_0_11"/>
<comment type="similarity">
    <text evidence="2">Belongs to the glutaredoxin family.</text>
</comment>
<evidence type="ECO:0000256" key="5">
    <source>
        <dbReference type="ARBA" id="ARBA00022982"/>
    </source>
</evidence>
<evidence type="ECO:0000313" key="10">
    <source>
        <dbReference type="Proteomes" id="UP000002247"/>
    </source>
</evidence>
<dbReference type="InterPro" id="IPR011909">
    <property type="entry name" value="GlrX_NrdH"/>
</dbReference>
<gene>
    <name evidence="9" type="ordered locus">Srot_1284</name>
</gene>
<keyword evidence="5" id="KW-0249">Electron transport</keyword>